<feature type="domain" description="PIN" evidence="1">
    <location>
        <begin position="4"/>
        <end position="133"/>
    </location>
</feature>
<dbReference type="STRING" id="1641165.XM38_16285"/>
<dbReference type="EMBL" id="CP021983">
    <property type="protein sequence ID" value="ASC72627.1"/>
    <property type="molecule type" value="Genomic_DNA"/>
</dbReference>
<keyword evidence="3" id="KW-1185">Reference proteome</keyword>
<organism evidence="2 3">
    <name type="scientific">Halomicronema hongdechloris C2206</name>
    <dbReference type="NCBI Taxonomy" id="1641165"/>
    <lineage>
        <taxon>Bacteria</taxon>
        <taxon>Bacillati</taxon>
        <taxon>Cyanobacteriota</taxon>
        <taxon>Cyanophyceae</taxon>
        <taxon>Nodosilineales</taxon>
        <taxon>Nodosilineaceae</taxon>
        <taxon>Halomicronema</taxon>
    </lineage>
</organism>
<evidence type="ECO:0000313" key="2">
    <source>
        <dbReference type="EMBL" id="ASC72627.1"/>
    </source>
</evidence>
<dbReference type="OrthoDB" id="7062868at2"/>
<dbReference type="InterPro" id="IPR002716">
    <property type="entry name" value="PIN_dom"/>
</dbReference>
<dbReference type="Pfam" id="PF01850">
    <property type="entry name" value="PIN"/>
    <property type="match status" value="1"/>
</dbReference>
<dbReference type="RefSeq" id="WP_080810971.1">
    <property type="nucleotide sequence ID" value="NZ_CP021983.2"/>
</dbReference>
<dbReference type="KEGG" id="hhg:XM38_035850"/>
<dbReference type="AlphaFoldDB" id="A0A1Z3HR63"/>
<sequence length="152" mass="17156">MADYLLDTNVLLRMSDRTSPMNLIAGRAAATLLVQSHQLFVTSQNIIEFWVVATRPVDVNGLGWSVEQTRAEVEQILNQFPQLEETPQIFSYWLNLVTTDQIQGKRVHDARLVAVMQAHAITHLLTFNPDDFSNSDNITVVHPQSILEATQD</sequence>
<protein>
    <recommendedName>
        <fullName evidence="1">PIN domain-containing protein</fullName>
    </recommendedName>
</protein>
<evidence type="ECO:0000313" key="3">
    <source>
        <dbReference type="Proteomes" id="UP000191901"/>
    </source>
</evidence>
<accession>A0A1Z3HR63</accession>
<dbReference type="SUPFAM" id="SSF88723">
    <property type="entry name" value="PIN domain-like"/>
    <property type="match status" value="1"/>
</dbReference>
<gene>
    <name evidence="2" type="ORF">XM38_035850</name>
</gene>
<dbReference type="Proteomes" id="UP000191901">
    <property type="component" value="Chromosome"/>
</dbReference>
<dbReference type="CDD" id="cd09854">
    <property type="entry name" value="PIN_VapC-like"/>
    <property type="match status" value="1"/>
</dbReference>
<dbReference type="InterPro" id="IPR029060">
    <property type="entry name" value="PIN-like_dom_sf"/>
</dbReference>
<evidence type="ECO:0000259" key="1">
    <source>
        <dbReference type="Pfam" id="PF01850"/>
    </source>
</evidence>
<dbReference type="Gene3D" id="3.40.50.1010">
    <property type="entry name" value="5'-nuclease"/>
    <property type="match status" value="1"/>
</dbReference>
<reference evidence="2 3" key="1">
    <citation type="journal article" date="2016" name="Biochim. Biophys. Acta">
        <title>Characterization of red-shifted phycobilisomes isolated from the chlorophyll f-containing cyanobacterium Halomicronema hongdechloris.</title>
        <authorList>
            <person name="Li Y."/>
            <person name="Lin Y."/>
            <person name="Garvey C.J."/>
            <person name="Birch D."/>
            <person name="Corkery R.W."/>
            <person name="Loughlin P.C."/>
            <person name="Scheer H."/>
            <person name="Willows R.D."/>
            <person name="Chen M."/>
        </authorList>
    </citation>
    <scope>NUCLEOTIDE SEQUENCE [LARGE SCALE GENOMIC DNA]</scope>
    <source>
        <strain evidence="2 3">C2206</strain>
    </source>
</reference>
<name>A0A1Z3HR63_9CYAN</name>
<proteinExistence type="predicted"/>